<dbReference type="Pfam" id="PF01520">
    <property type="entry name" value="Amidase_3"/>
    <property type="match status" value="1"/>
</dbReference>
<dbReference type="InterPro" id="IPR050695">
    <property type="entry name" value="N-acetylmuramoyl_amidase_3"/>
</dbReference>
<dbReference type="SMART" id="SM00646">
    <property type="entry name" value="Ami_3"/>
    <property type="match status" value="1"/>
</dbReference>
<keyword evidence="1" id="KW-0378">Hydrolase</keyword>
<dbReference type="PANTHER" id="PTHR30404">
    <property type="entry name" value="N-ACETYLMURAMOYL-L-ALANINE AMIDASE"/>
    <property type="match status" value="1"/>
</dbReference>
<evidence type="ECO:0000313" key="6">
    <source>
        <dbReference type="EMBL" id="CDQ38169.1"/>
    </source>
</evidence>
<dbReference type="GO" id="GO:0030288">
    <property type="term" value="C:outer membrane-bounded periplasmic space"/>
    <property type="evidence" value="ECO:0007669"/>
    <property type="project" value="TreeGrafter"/>
</dbReference>
<feature type="compositionally biased region" description="Polar residues" evidence="3">
    <location>
        <begin position="170"/>
        <end position="184"/>
    </location>
</feature>
<dbReference type="STRING" id="1462526.BN990_00436"/>
<dbReference type="Gene3D" id="3.40.630.40">
    <property type="entry name" value="Zn-dependent exopeptidases"/>
    <property type="match status" value="1"/>
</dbReference>
<dbReference type="PANTHER" id="PTHR30404:SF0">
    <property type="entry name" value="N-ACETYLMURAMOYL-L-ALANINE AMIDASE AMIC"/>
    <property type="match status" value="1"/>
</dbReference>
<dbReference type="SMART" id="SM00287">
    <property type="entry name" value="SH3b"/>
    <property type="match status" value="2"/>
</dbReference>
<sequence length="373" mass="40790" precursor="true">MKFIYTIITSIALLLASTFFFPSEGYAANGDVYQVGGMVLNVRSDASTEAPVVGKLQAGDQVVEFQEKYGWIQTYYDGKEAWVAKHHLRKIGQMKRVQANEENVTVKANSTNIRSGPGTSYPAIGSSSSGDTYRLQKTEGDWHQIVLANGEYGWVASWLTDTKGEPIPASNESAATVQAPEQQASSTSSDLTSLDGYNIMLDPGHGGRDSGAVGINGVQEKMVTLATAHEVAEHIRDAGANVIMTRTNDNYISLEERVEMSDDYFTHAFVSIHYNAFPDPSANGMNTFYYSQTTDQQLAENVHGSLASKVDLQDRGILREGFRVIRTNNAPSILLELGFITNANDLAIIQTDTFKQQVGEAITTGLQNYFQAK</sequence>
<evidence type="ECO:0000256" key="2">
    <source>
        <dbReference type="ARBA" id="ARBA00023316"/>
    </source>
</evidence>
<dbReference type="Gene3D" id="2.30.30.40">
    <property type="entry name" value="SH3 Domains"/>
    <property type="match status" value="2"/>
</dbReference>
<dbReference type="OrthoDB" id="9806267at2"/>
<feature type="chain" id="PRO_5001532479" evidence="4">
    <location>
        <begin position="28"/>
        <end position="373"/>
    </location>
</feature>
<proteinExistence type="predicted"/>
<keyword evidence="4" id="KW-0732">Signal</keyword>
<reference evidence="7" key="2">
    <citation type="submission" date="2014-05" db="EMBL/GenBank/DDBJ databases">
        <title>Draft genome sequence of Virgibacillus massiliensis Vm-5.</title>
        <authorList>
            <person name="Khelaifia S."/>
            <person name="Croce O."/>
            <person name="Lagier J.C."/>
            <person name="Raoult D."/>
        </authorList>
    </citation>
    <scope>NUCLEOTIDE SEQUENCE [LARGE SCALE GENOMIC DNA]</scope>
    <source>
        <strain evidence="7">Vm-5</strain>
    </source>
</reference>
<organism evidence="6 7">
    <name type="scientific">Virgibacillus massiliensis</name>
    <dbReference type="NCBI Taxonomy" id="1462526"/>
    <lineage>
        <taxon>Bacteria</taxon>
        <taxon>Bacillati</taxon>
        <taxon>Bacillota</taxon>
        <taxon>Bacilli</taxon>
        <taxon>Bacillales</taxon>
        <taxon>Bacillaceae</taxon>
        <taxon>Virgibacillus</taxon>
    </lineage>
</organism>
<dbReference type="eggNOG" id="COG0860">
    <property type="taxonomic scope" value="Bacteria"/>
</dbReference>
<dbReference type="SUPFAM" id="SSF53187">
    <property type="entry name" value="Zn-dependent exopeptidases"/>
    <property type="match status" value="1"/>
</dbReference>
<dbReference type="CDD" id="cd02696">
    <property type="entry name" value="MurNAc-LAA"/>
    <property type="match status" value="1"/>
</dbReference>
<dbReference type="GO" id="GO:0009253">
    <property type="term" value="P:peptidoglycan catabolic process"/>
    <property type="evidence" value="ECO:0007669"/>
    <property type="project" value="InterPro"/>
</dbReference>
<feature type="domain" description="SH3b" evidence="5">
    <location>
        <begin position="101"/>
        <end position="163"/>
    </location>
</feature>
<feature type="signal peptide" evidence="4">
    <location>
        <begin position="1"/>
        <end position="27"/>
    </location>
</feature>
<dbReference type="GO" id="GO:0071555">
    <property type="term" value="P:cell wall organization"/>
    <property type="evidence" value="ECO:0007669"/>
    <property type="project" value="UniProtKB-KW"/>
</dbReference>
<comment type="caution">
    <text evidence="6">The sequence shown here is derived from an EMBL/GenBank/DDBJ whole genome shotgun (WGS) entry which is preliminary data.</text>
</comment>
<dbReference type="eggNOG" id="COG3103">
    <property type="taxonomic scope" value="Bacteria"/>
</dbReference>
<evidence type="ECO:0000259" key="5">
    <source>
        <dbReference type="PROSITE" id="PS51781"/>
    </source>
</evidence>
<evidence type="ECO:0000256" key="1">
    <source>
        <dbReference type="ARBA" id="ARBA00022801"/>
    </source>
</evidence>
<dbReference type="InterPro" id="IPR003646">
    <property type="entry name" value="SH3-like_bac-type"/>
</dbReference>
<gene>
    <name evidence="6" type="primary">lytC_1</name>
    <name evidence="6" type="ORF">BN990_00436</name>
</gene>
<keyword evidence="7" id="KW-1185">Reference proteome</keyword>
<dbReference type="InterPro" id="IPR002508">
    <property type="entry name" value="MurNAc-LAA_cat"/>
</dbReference>
<keyword evidence="2" id="KW-0961">Cell wall biogenesis/degradation</keyword>
<evidence type="ECO:0000256" key="3">
    <source>
        <dbReference type="SAM" id="MobiDB-lite"/>
    </source>
</evidence>
<dbReference type="Pfam" id="PF08239">
    <property type="entry name" value="SH3_3"/>
    <property type="match status" value="2"/>
</dbReference>
<feature type="domain" description="SH3b" evidence="5">
    <location>
        <begin position="30"/>
        <end position="92"/>
    </location>
</feature>
<dbReference type="RefSeq" id="WP_021289957.1">
    <property type="nucleotide sequence ID" value="NZ_BNER01000001.1"/>
</dbReference>
<evidence type="ECO:0000256" key="4">
    <source>
        <dbReference type="SAM" id="SignalP"/>
    </source>
</evidence>
<name>A0A024Q6R0_9BACI</name>
<dbReference type="Proteomes" id="UP000028875">
    <property type="component" value="Unassembled WGS sequence"/>
</dbReference>
<accession>A0A024Q6R0</accession>
<dbReference type="GO" id="GO:0008745">
    <property type="term" value="F:N-acetylmuramoyl-L-alanine amidase activity"/>
    <property type="evidence" value="ECO:0007669"/>
    <property type="project" value="InterPro"/>
</dbReference>
<dbReference type="PROSITE" id="PS51781">
    <property type="entry name" value="SH3B"/>
    <property type="match status" value="2"/>
</dbReference>
<evidence type="ECO:0000313" key="7">
    <source>
        <dbReference type="Proteomes" id="UP000028875"/>
    </source>
</evidence>
<dbReference type="AlphaFoldDB" id="A0A024Q6R0"/>
<protein>
    <submittedName>
        <fullName evidence="6">N-acetylmuramoyl-L-alanine amidase LytC</fullName>
    </submittedName>
</protein>
<reference evidence="6 7" key="1">
    <citation type="submission" date="2014-03" db="EMBL/GenBank/DDBJ databases">
        <authorList>
            <person name="Urmite Genomes U."/>
        </authorList>
    </citation>
    <scope>NUCLEOTIDE SEQUENCE [LARGE SCALE GENOMIC DNA]</scope>
    <source>
        <strain evidence="6 7">Vm-5</strain>
    </source>
</reference>
<dbReference type="EMBL" id="CCDP010000001">
    <property type="protein sequence ID" value="CDQ38169.1"/>
    <property type="molecule type" value="Genomic_DNA"/>
</dbReference>
<feature type="region of interest" description="Disordered" evidence="3">
    <location>
        <begin position="165"/>
        <end position="191"/>
    </location>
</feature>